<dbReference type="EMBL" id="FNQM01000001">
    <property type="protein sequence ID" value="SDZ73717.1"/>
    <property type="molecule type" value="Genomic_DNA"/>
</dbReference>
<dbReference type="Proteomes" id="UP000198703">
    <property type="component" value="Unassembled WGS sequence"/>
</dbReference>
<feature type="transmembrane region" description="Helical" evidence="1">
    <location>
        <begin position="214"/>
        <end position="231"/>
    </location>
</feature>
<dbReference type="OrthoDB" id="6286374at2"/>
<reference evidence="2 3" key="1">
    <citation type="submission" date="2016-10" db="EMBL/GenBank/DDBJ databases">
        <authorList>
            <person name="de Groot N.N."/>
        </authorList>
    </citation>
    <scope>NUCLEOTIDE SEQUENCE [LARGE SCALE GENOMIC DNA]</scope>
    <source>
        <strain evidence="2 3">DSM 15345</strain>
    </source>
</reference>
<dbReference type="STRING" id="89524.SAMN05444370_10167"/>
<evidence type="ECO:0000256" key="1">
    <source>
        <dbReference type="SAM" id="Phobius"/>
    </source>
</evidence>
<evidence type="ECO:0000313" key="2">
    <source>
        <dbReference type="EMBL" id="SDZ73717.1"/>
    </source>
</evidence>
<evidence type="ECO:0000313" key="3">
    <source>
        <dbReference type="Proteomes" id="UP000198703"/>
    </source>
</evidence>
<keyword evidence="3" id="KW-1185">Reference proteome</keyword>
<organism evidence="2 3">
    <name type="scientific">Rubrimonas cliftonensis</name>
    <dbReference type="NCBI Taxonomy" id="89524"/>
    <lineage>
        <taxon>Bacteria</taxon>
        <taxon>Pseudomonadati</taxon>
        <taxon>Pseudomonadota</taxon>
        <taxon>Alphaproteobacteria</taxon>
        <taxon>Rhodobacterales</taxon>
        <taxon>Paracoccaceae</taxon>
        <taxon>Rubrimonas</taxon>
    </lineage>
</organism>
<feature type="transmembrane region" description="Helical" evidence="1">
    <location>
        <begin position="369"/>
        <end position="387"/>
    </location>
</feature>
<keyword evidence="1" id="KW-0472">Membrane</keyword>
<gene>
    <name evidence="2" type="ORF">SAMN05444370_10167</name>
</gene>
<protein>
    <submittedName>
        <fullName evidence="2">Uncharacterized protein</fullName>
    </submittedName>
</protein>
<proteinExistence type="predicted"/>
<sequence>MGLGALVDVAVSILAVMVLFTLAATAINEAIGDNLLRLRARTLEQGLRALLEHRHLKALAARYRREGATGVAEDAPVAEGEREAILRWATGKFYDDPDIRALMRGGRKPSAIEPRRYALTVLNLIERRDELEKAAAAQIEKHRADTLAAIRETADALGAGGHGAALAAHADRAFAATLGAVGDAASELDRAVAALEKEFDETMDRVSGWYLRKVRLMSFCIGLVLAVGANVDFLRYADRLLTEAALRDRAASMATLLADDEMLQAYSAALREERAARAQGGGVVQGAGDAPTRAGAGAGAIPAIGGAGAADEALDAEIGRRVGALMDGLGGLEIQVGWDCLSHEVDAPILTTLGCGDGAGFAAPSVSEVIGWFLVAFGVTLGAQFWFDLLKRIAALRTSGVVTPPAERRAQID</sequence>
<dbReference type="RefSeq" id="WP_093247508.1">
    <property type="nucleotide sequence ID" value="NZ_FNQM01000001.1"/>
</dbReference>
<keyword evidence="1" id="KW-1133">Transmembrane helix</keyword>
<keyword evidence="1" id="KW-0812">Transmembrane</keyword>
<name>A0A1H3VFX8_9RHOB</name>
<feature type="transmembrane region" description="Helical" evidence="1">
    <location>
        <begin position="6"/>
        <end position="31"/>
    </location>
</feature>
<accession>A0A1H3VFX8</accession>
<dbReference type="AlphaFoldDB" id="A0A1H3VFX8"/>